<dbReference type="AlphaFoldDB" id="A0AAV1R9K4"/>
<evidence type="ECO:0000256" key="16">
    <source>
        <dbReference type="ARBA" id="ARBA00023004"/>
    </source>
</evidence>
<name>A0AAV1R9K4_9ROSI</name>
<dbReference type="Pfam" id="PF01077">
    <property type="entry name" value="NIR_SIR"/>
    <property type="match status" value="2"/>
</dbReference>
<comment type="subcellular location">
    <subcellularLocation>
        <location evidence="5">Plastid</location>
        <location evidence="5">Chloroplast stroma</location>
        <location evidence="5">Chloroplast nucleoid</location>
    </subcellularLocation>
</comment>
<sequence length="691" mass="77495">MTTATSFGAASTAVLKDVKIQIGSFDGLRSSNSVGLSRRHVNLFSVSSSTSRPNSLIRAVSTPVKPETETKRSKVEIIKEHSNFIRYPLNEELLTDAPNINESATQIIKFHGSYQQYNRDERGGRSYSFMLRTKNPCGKVPNQLYLTMDDLADQFGIGTLRLTTRQTFQLHGVLKKNLKTVMSSIIHSMGSTLGACGDLNRNVLAPAAPFARKDYQFAQQTADNIAALLTPQSGFYYDMWVDGEKIMSAEPPEVEKARNDNSHGTNFPDSPEPIYGTQFLPRKFKVAVTVPTDNSVDLLTNDVGVVVVTDADGEPQGFNIYVGGGMGRTHRLETTFPRLAEPLGYVPKEDILYAVKAVVVTQRENGRRDDRKYSRMKYLISSWGIEKFRSVVEQYYGKKFEPCRELPEWEFKSYLGWHEQGDGGLFCGLHVDSGRVGGKMKATLREIIEKYNLDVRLTPNQNIILCGIRKAWKRPITTALAQAGLLQPKYVDPLNLTAMACPALPLCPLAITEAERGIPDILKRVRAVFEKVGLKYNESVVIRATGCPNGCARPYMAELGFVGDGPNSYQLWLGGTPNQTSLARTFMNKVKIHDLEKVLEPLFYSWKRKRQSKESFGDFTNRVGFEALQEWVEKWDGVVATRPTYNLRLFADKDTYEKMDELAKLQNKTAHQLAMEVIRNYATAQQNGKGE</sequence>
<keyword evidence="25" id="KW-1185">Reference proteome</keyword>
<keyword evidence="10" id="KW-0349">Heme</keyword>
<evidence type="ECO:0000256" key="4">
    <source>
        <dbReference type="ARBA" id="ARBA00003329"/>
    </source>
</evidence>
<evidence type="ECO:0000313" key="25">
    <source>
        <dbReference type="Proteomes" id="UP001314170"/>
    </source>
</evidence>
<keyword evidence="8" id="KW-0004">4Fe-4S</keyword>
<comment type="caution">
    <text evidence="24">The sequence shown here is derived from an EMBL/GenBank/DDBJ whole genome shotgun (WGS) entry which is preliminary data.</text>
</comment>
<dbReference type="InterPro" id="IPR045854">
    <property type="entry name" value="NO2/SO3_Rdtase_4Fe4S_sf"/>
</dbReference>
<comment type="function">
    <text evidence="3">DNA-binding protein that binds to both double-stranded and single-stranded DNA without significant sequence specificity to reversibly repress the transcriptional activity of chloroplast nucleoids by promoting DNA compaction and possibly regulate DNA replication.</text>
</comment>
<dbReference type="GO" id="GO:0019418">
    <property type="term" value="P:sulfide oxidation"/>
    <property type="evidence" value="ECO:0007669"/>
    <property type="project" value="UniProtKB-ARBA"/>
</dbReference>
<keyword evidence="12" id="KW-0479">Metal-binding</keyword>
<dbReference type="InterPro" id="IPR006066">
    <property type="entry name" value="NO2/SO3_Rdtase_FeS/sirohaem_BS"/>
</dbReference>
<dbReference type="FunFam" id="3.90.480.10:FF:000001">
    <property type="entry name" value="Sulfite reductase [ferredoxin], chloroplastic"/>
    <property type="match status" value="1"/>
</dbReference>
<evidence type="ECO:0000256" key="3">
    <source>
        <dbReference type="ARBA" id="ARBA00002010"/>
    </source>
</evidence>
<keyword evidence="9" id="KW-0150">Chloroplast</keyword>
<dbReference type="NCBIfam" id="TIGR02042">
    <property type="entry name" value="sir"/>
    <property type="match status" value="1"/>
</dbReference>
<evidence type="ECO:0000256" key="9">
    <source>
        <dbReference type="ARBA" id="ARBA00022528"/>
    </source>
</evidence>
<evidence type="ECO:0000256" key="12">
    <source>
        <dbReference type="ARBA" id="ARBA00022723"/>
    </source>
</evidence>
<dbReference type="NCBIfam" id="NF010029">
    <property type="entry name" value="PRK13504.1"/>
    <property type="match status" value="1"/>
</dbReference>
<dbReference type="FunFam" id="3.30.413.10:FF:000008">
    <property type="entry name" value="Sulfite reductase [ferredoxin], chloroplastic"/>
    <property type="match status" value="1"/>
</dbReference>
<evidence type="ECO:0000313" key="24">
    <source>
        <dbReference type="EMBL" id="CAK7331052.1"/>
    </source>
</evidence>
<evidence type="ECO:0000256" key="21">
    <source>
        <dbReference type="ARBA" id="ARBA00069304"/>
    </source>
</evidence>
<keyword evidence="15" id="KW-0560">Oxidoreductase</keyword>
<protein>
    <recommendedName>
        <fullName evidence="21">Sulfite reductase [ferredoxin], chloroplastic</fullName>
        <ecNumber evidence="7">1.8.7.1</ecNumber>
    </recommendedName>
</protein>
<gene>
    <name evidence="24" type="ORF">DCAF_LOCUS8273</name>
</gene>
<evidence type="ECO:0000259" key="22">
    <source>
        <dbReference type="Pfam" id="PF01077"/>
    </source>
</evidence>
<evidence type="ECO:0000259" key="23">
    <source>
        <dbReference type="Pfam" id="PF03460"/>
    </source>
</evidence>
<evidence type="ECO:0000256" key="10">
    <source>
        <dbReference type="ARBA" id="ARBA00022617"/>
    </source>
</evidence>
<dbReference type="EMBL" id="CAWUPB010000913">
    <property type="protein sequence ID" value="CAK7331052.1"/>
    <property type="molecule type" value="Genomic_DNA"/>
</dbReference>
<dbReference type="Pfam" id="PF03460">
    <property type="entry name" value="NIR_SIR_ferr"/>
    <property type="match status" value="2"/>
</dbReference>
<feature type="domain" description="Nitrite/sulphite reductase 4Fe-4S" evidence="22">
    <location>
        <begin position="224"/>
        <end position="400"/>
    </location>
</feature>
<evidence type="ECO:0000256" key="15">
    <source>
        <dbReference type="ARBA" id="ARBA00023002"/>
    </source>
</evidence>
<dbReference type="GO" id="GO:0000103">
    <property type="term" value="P:sulfate assimilation"/>
    <property type="evidence" value="ECO:0007669"/>
    <property type="project" value="TreeGrafter"/>
</dbReference>
<evidence type="ECO:0000256" key="20">
    <source>
        <dbReference type="ARBA" id="ARBA00049518"/>
    </source>
</evidence>
<feature type="domain" description="Nitrite/Sulfite reductase ferredoxin-like" evidence="23">
    <location>
        <begin position="418"/>
        <end position="481"/>
    </location>
</feature>
<feature type="domain" description="Nitrite/sulphite reductase 4Fe-4S" evidence="22">
    <location>
        <begin position="497"/>
        <end position="634"/>
    </location>
</feature>
<dbReference type="InterPro" id="IPR006067">
    <property type="entry name" value="NO2/SO3_Rdtase_4Fe4S_dom"/>
</dbReference>
<dbReference type="GO" id="GO:0009337">
    <property type="term" value="C:sulfite reductase complex (NADPH)"/>
    <property type="evidence" value="ECO:0007669"/>
    <property type="project" value="TreeGrafter"/>
</dbReference>
<accession>A0AAV1R9K4</accession>
<dbReference type="GO" id="GO:0050311">
    <property type="term" value="F:sulfite reductase (ferredoxin) activity"/>
    <property type="evidence" value="ECO:0007669"/>
    <property type="project" value="UniProtKB-EC"/>
</dbReference>
<dbReference type="PANTHER" id="PTHR11493:SF47">
    <property type="entry name" value="SULFITE REDUCTASE [NADPH] SUBUNIT BETA"/>
    <property type="match status" value="1"/>
</dbReference>
<evidence type="ECO:0000256" key="11">
    <source>
        <dbReference type="ARBA" id="ARBA00022640"/>
    </source>
</evidence>
<comment type="cofactor">
    <cofactor evidence="1">
        <name>siroheme</name>
        <dbReference type="ChEBI" id="CHEBI:60052"/>
    </cofactor>
</comment>
<dbReference type="PRINTS" id="PR00397">
    <property type="entry name" value="SIROHAEM"/>
</dbReference>
<dbReference type="GO" id="GO:0003677">
    <property type="term" value="F:DNA binding"/>
    <property type="evidence" value="ECO:0007669"/>
    <property type="project" value="UniProtKB-KW"/>
</dbReference>
<dbReference type="SUPFAM" id="SSF55124">
    <property type="entry name" value="Nitrite/Sulfite reductase N-terminal domain-like"/>
    <property type="match status" value="2"/>
</dbReference>
<evidence type="ECO:0000256" key="2">
    <source>
        <dbReference type="ARBA" id="ARBA00001966"/>
    </source>
</evidence>
<evidence type="ECO:0000256" key="18">
    <source>
        <dbReference type="ARBA" id="ARBA00023125"/>
    </source>
</evidence>
<evidence type="ECO:0000256" key="6">
    <source>
        <dbReference type="ARBA" id="ARBA00010429"/>
    </source>
</evidence>
<dbReference type="PROSITE" id="PS00365">
    <property type="entry name" value="NIR_SIR"/>
    <property type="match status" value="1"/>
</dbReference>
<dbReference type="InterPro" id="IPR005117">
    <property type="entry name" value="NiRdtase/SiRdtase_haem-b_fer"/>
</dbReference>
<dbReference type="GO" id="GO:0051539">
    <property type="term" value="F:4 iron, 4 sulfur cluster binding"/>
    <property type="evidence" value="ECO:0007669"/>
    <property type="project" value="UniProtKB-KW"/>
</dbReference>
<evidence type="ECO:0000256" key="1">
    <source>
        <dbReference type="ARBA" id="ARBA00001929"/>
    </source>
</evidence>
<comment type="subunit">
    <text evidence="19">Monomer. Interacts with ferredoxin.</text>
</comment>
<evidence type="ECO:0000256" key="13">
    <source>
        <dbReference type="ARBA" id="ARBA00022784"/>
    </source>
</evidence>
<dbReference type="InterPro" id="IPR036136">
    <property type="entry name" value="Nit/Sulf_reduc_fer-like_dom_sf"/>
</dbReference>
<keyword evidence="16" id="KW-0408">Iron</keyword>
<dbReference type="Proteomes" id="UP001314170">
    <property type="component" value="Unassembled WGS sequence"/>
</dbReference>
<keyword evidence="14" id="KW-0809">Transit peptide</keyword>
<comment type="function">
    <text evidence="4">Essential protein with sulfite reductase activity required in assimilatory sulfate reduction pathway during both primary and secondary metabolism and thus involved in development and growth.</text>
</comment>
<evidence type="ECO:0000256" key="17">
    <source>
        <dbReference type="ARBA" id="ARBA00023014"/>
    </source>
</evidence>
<evidence type="ECO:0000256" key="7">
    <source>
        <dbReference type="ARBA" id="ARBA00012353"/>
    </source>
</evidence>
<evidence type="ECO:0000256" key="14">
    <source>
        <dbReference type="ARBA" id="ARBA00022946"/>
    </source>
</evidence>
<keyword evidence="17" id="KW-0411">Iron-sulfur</keyword>
<comment type="catalytic activity">
    <reaction evidence="20">
        <text>hydrogen sulfide + 6 oxidized [2Fe-2S]-[ferredoxin] + 3 H2O = sulfite + 6 reduced [2Fe-2S]-[ferredoxin] + 7 H(+)</text>
        <dbReference type="Rhea" id="RHEA:23132"/>
        <dbReference type="Rhea" id="RHEA-COMP:10000"/>
        <dbReference type="Rhea" id="RHEA-COMP:10001"/>
        <dbReference type="ChEBI" id="CHEBI:15377"/>
        <dbReference type="ChEBI" id="CHEBI:15378"/>
        <dbReference type="ChEBI" id="CHEBI:17359"/>
        <dbReference type="ChEBI" id="CHEBI:29919"/>
        <dbReference type="ChEBI" id="CHEBI:33737"/>
        <dbReference type="ChEBI" id="CHEBI:33738"/>
        <dbReference type="EC" id="1.8.7.1"/>
    </reaction>
</comment>
<organism evidence="24 25">
    <name type="scientific">Dovyalis caffra</name>
    <dbReference type="NCBI Taxonomy" id="77055"/>
    <lineage>
        <taxon>Eukaryota</taxon>
        <taxon>Viridiplantae</taxon>
        <taxon>Streptophyta</taxon>
        <taxon>Embryophyta</taxon>
        <taxon>Tracheophyta</taxon>
        <taxon>Spermatophyta</taxon>
        <taxon>Magnoliopsida</taxon>
        <taxon>eudicotyledons</taxon>
        <taxon>Gunneridae</taxon>
        <taxon>Pentapetalae</taxon>
        <taxon>rosids</taxon>
        <taxon>fabids</taxon>
        <taxon>Malpighiales</taxon>
        <taxon>Salicaceae</taxon>
        <taxon>Flacourtieae</taxon>
        <taxon>Dovyalis</taxon>
    </lineage>
</organism>
<proteinExistence type="inferred from homology"/>
<keyword evidence="11" id="KW-0934">Plastid</keyword>
<dbReference type="GO" id="GO:0046872">
    <property type="term" value="F:metal ion binding"/>
    <property type="evidence" value="ECO:0007669"/>
    <property type="project" value="UniProtKB-KW"/>
</dbReference>
<dbReference type="GO" id="GO:0042644">
    <property type="term" value="C:chloroplast nucleoid"/>
    <property type="evidence" value="ECO:0007669"/>
    <property type="project" value="UniProtKB-SubCell"/>
</dbReference>
<dbReference type="Gene3D" id="3.30.413.10">
    <property type="entry name" value="Sulfite Reductase Hemoprotein, domain 1"/>
    <property type="match status" value="2"/>
</dbReference>
<dbReference type="Gene3D" id="3.90.480.10">
    <property type="entry name" value="Sulfite Reductase Hemoprotein,Domain 2"/>
    <property type="match status" value="1"/>
</dbReference>
<evidence type="ECO:0000256" key="8">
    <source>
        <dbReference type="ARBA" id="ARBA00022485"/>
    </source>
</evidence>
<comment type="similarity">
    <text evidence="6">Belongs to the nitrite and sulfite reductase 4Fe-4S domain family.</text>
</comment>
<dbReference type="FunFam" id="3.30.413.10:FF:000014">
    <property type="entry name" value="Sulfite reductase [ferredoxin], chloroplastic"/>
    <property type="match status" value="1"/>
</dbReference>
<evidence type="ECO:0000256" key="19">
    <source>
        <dbReference type="ARBA" id="ARBA00046513"/>
    </source>
</evidence>
<reference evidence="24 25" key="1">
    <citation type="submission" date="2024-01" db="EMBL/GenBank/DDBJ databases">
        <authorList>
            <person name="Waweru B."/>
        </authorList>
    </citation>
    <scope>NUCLEOTIDE SEQUENCE [LARGE SCALE GENOMIC DNA]</scope>
</reference>
<evidence type="ECO:0000256" key="5">
    <source>
        <dbReference type="ARBA" id="ARBA00004595"/>
    </source>
</evidence>
<dbReference type="GO" id="GO:0016002">
    <property type="term" value="F:sulfite reductase activity"/>
    <property type="evidence" value="ECO:0007669"/>
    <property type="project" value="TreeGrafter"/>
</dbReference>
<dbReference type="InterPro" id="IPR011787">
    <property type="entry name" value="SiR_ferredoxin-dep"/>
</dbReference>
<dbReference type="GO" id="GO:0020037">
    <property type="term" value="F:heme binding"/>
    <property type="evidence" value="ECO:0007669"/>
    <property type="project" value="InterPro"/>
</dbReference>
<dbReference type="InterPro" id="IPR045169">
    <property type="entry name" value="NO2/SO3_Rdtase_4Fe4S_prot"/>
</dbReference>
<comment type="cofactor">
    <cofactor evidence="2">
        <name>[4Fe-4S] cluster</name>
        <dbReference type="ChEBI" id="CHEBI:49883"/>
    </cofactor>
</comment>
<dbReference type="EC" id="1.8.7.1" evidence="7"/>
<dbReference type="PANTHER" id="PTHR11493">
    <property type="entry name" value="SULFITE REDUCTASE [NADPH] SUBUNIT BETA-RELATED"/>
    <property type="match status" value="1"/>
</dbReference>
<feature type="domain" description="Nitrite/Sulfite reductase ferredoxin-like" evidence="23">
    <location>
        <begin position="128"/>
        <end position="183"/>
    </location>
</feature>
<keyword evidence="18" id="KW-0238">DNA-binding</keyword>
<dbReference type="SUPFAM" id="SSF56014">
    <property type="entry name" value="Nitrite and sulphite reductase 4Fe-4S domain-like"/>
    <property type="match status" value="2"/>
</dbReference>
<keyword evidence="13" id="KW-0883">Thioether bond</keyword>